<evidence type="ECO:0008006" key="3">
    <source>
        <dbReference type="Google" id="ProtNLM"/>
    </source>
</evidence>
<evidence type="ECO:0000313" key="1">
    <source>
        <dbReference type="EMBL" id="MDQ6595757.1"/>
    </source>
</evidence>
<accession>A0AA90QPE1</accession>
<organism evidence="1 2">
    <name type="scientific">Bacillus salipaludis</name>
    <dbReference type="NCBI Taxonomy" id="2547811"/>
    <lineage>
        <taxon>Bacteria</taxon>
        <taxon>Bacillati</taxon>
        <taxon>Bacillota</taxon>
        <taxon>Bacilli</taxon>
        <taxon>Bacillales</taxon>
        <taxon>Bacillaceae</taxon>
        <taxon>Bacillus</taxon>
    </lineage>
</organism>
<gene>
    <name evidence="1" type="ORF">RCG21_05010</name>
</gene>
<comment type="caution">
    <text evidence="1">The sequence shown here is derived from an EMBL/GenBank/DDBJ whole genome shotgun (WGS) entry which is preliminary data.</text>
</comment>
<dbReference type="InterPro" id="IPR043128">
    <property type="entry name" value="Rev_trsase/Diguanyl_cyclase"/>
</dbReference>
<proteinExistence type="predicted"/>
<evidence type="ECO:0000313" key="2">
    <source>
        <dbReference type="Proteomes" id="UP001178888"/>
    </source>
</evidence>
<dbReference type="EMBL" id="JAVGVR010000001">
    <property type="protein sequence ID" value="MDQ6595757.1"/>
    <property type="molecule type" value="Genomic_DNA"/>
</dbReference>
<dbReference type="Gene3D" id="3.30.70.270">
    <property type="match status" value="1"/>
</dbReference>
<reference evidence="1" key="1">
    <citation type="submission" date="2023-08" db="EMBL/GenBank/DDBJ databases">
        <title>Nitrogen cycling bacteria in agricultural field soils.</title>
        <authorList>
            <person name="Jang J."/>
        </authorList>
    </citation>
    <scope>NUCLEOTIDE SEQUENCE</scope>
    <source>
        <strain evidence="1">PS3-36</strain>
    </source>
</reference>
<protein>
    <recommendedName>
        <fullName evidence="3">Transcriptional regulator</fullName>
    </recommendedName>
</protein>
<sequence>MFKIGLVGLETSIKQILDLAKEYKQELDFIPLPYVEVEEVERIVTAHHSDVHAWLFSGPLPYEMAKKTLGTDKIMVHVPATESGFFKAFLELSDELGRLIKKLSIDTMTTNNISEEALSQLNINKTTVYTKTFDLDVNTNELLQFHLELWNQGKTEGALTCFPSVCEALREEGIPAYRMSMTLMEIRQTLRILLEKVKTSYFKDRQIGVEIIEVEYFNRVAEEMKTPYHLQYLELRLKEMLIQLGEKINGSFSEKGNGRYMIFSSRGAIEREIAALEETVQKLAFEAETTVAVGIGFGETAYAAEINAFRAIQHSKEMKKREIVMVQDDGKIIESPGQNNELQYEIRSQNEILIEKLKKGNISVKTYKKIVALIQKMGWHDFTTKDLAAHLEMTERNVRRIVTDMCEVKLAKYVGQEAYATRGRPSKIYRLL</sequence>
<name>A0AA90QPE1_9BACI</name>
<dbReference type="RefSeq" id="WP_308912918.1">
    <property type="nucleotide sequence ID" value="NZ_JAVGVR010000001.1"/>
</dbReference>
<keyword evidence="2" id="KW-1185">Reference proteome</keyword>
<dbReference type="AlphaFoldDB" id="A0AA90QPE1"/>
<dbReference type="Proteomes" id="UP001178888">
    <property type="component" value="Unassembled WGS sequence"/>
</dbReference>